<protein>
    <recommendedName>
        <fullName evidence="1">HTH cro/C1-type domain-containing protein</fullName>
    </recommendedName>
</protein>
<dbReference type="EMBL" id="CP006365">
    <property type="protein sequence ID" value="AGU15126.1"/>
    <property type="molecule type" value="Genomic_DNA"/>
</dbReference>
<dbReference type="PATRIC" id="fig|1348662.3.peg.970"/>
<reference evidence="2 3" key="1">
    <citation type="journal article" date="2013" name="Genome Announc.">
        <title>Whole-Genome Sequence of the Clinical Strain Corynebacterium argentoratense DSM 44202, Isolated from a Human Throat Specimen.</title>
        <authorList>
            <person name="Bomholt C."/>
            <person name="Glaub A."/>
            <person name="Gravermann K."/>
            <person name="Albersmeier A."/>
            <person name="Brinkrolf K."/>
            <person name="Ruckert C."/>
            <person name="Tauch A."/>
        </authorList>
    </citation>
    <scope>NUCLEOTIDE SEQUENCE [LARGE SCALE GENOMIC DNA]</scope>
    <source>
        <strain evidence="2">DSM 44202</strain>
    </source>
</reference>
<sequence length="193" mass="20469">MYALHATYRGHATRRAELVKRSAVALSQLPGVPEVEVVGIEEIAATLTTPESVTDITMALLAAGEWAIGIGVSPLDTVAQTQAHKILGKSPKAAKVYVSLIDSAEGLSEDLAATFELLAFVLSKRTPEGREATSLIRRGLTQTEAAAELGVSKQAVSQRLQAAGWVAETQGWRLAVRLLSRATEDLPSESPAQ</sequence>
<dbReference type="RefSeq" id="WP_020976278.1">
    <property type="nucleotide sequence ID" value="NC_022198.1"/>
</dbReference>
<dbReference type="STRING" id="1348662.CARG_04940"/>
<dbReference type="Proteomes" id="UP000016943">
    <property type="component" value="Chromosome"/>
</dbReference>
<keyword evidence="3" id="KW-1185">Reference proteome</keyword>
<dbReference type="AlphaFoldDB" id="U3GY74"/>
<dbReference type="HOGENOM" id="CLU_077332_3_0_11"/>
<organism evidence="2 3">
    <name type="scientific">Corynebacterium argentoratense DSM 44202</name>
    <dbReference type="NCBI Taxonomy" id="1348662"/>
    <lineage>
        <taxon>Bacteria</taxon>
        <taxon>Bacillati</taxon>
        <taxon>Actinomycetota</taxon>
        <taxon>Actinomycetes</taxon>
        <taxon>Mycobacteriales</taxon>
        <taxon>Corynebacteriaceae</taxon>
        <taxon>Corynebacterium</taxon>
    </lineage>
</organism>
<dbReference type="InterPro" id="IPR036388">
    <property type="entry name" value="WH-like_DNA-bd_sf"/>
</dbReference>
<proteinExistence type="predicted"/>
<dbReference type="OrthoDB" id="5184241at2"/>
<evidence type="ECO:0000313" key="3">
    <source>
        <dbReference type="Proteomes" id="UP000016943"/>
    </source>
</evidence>
<evidence type="ECO:0000259" key="1">
    <source>
        <dbReference type="PROSITE" id="PS50943"/>
    </source>
</evidence>
<dbReference type="PROSITE" id="PS50943">
    <property type="entry name" value="HTH_CROC1"/>
    <property type="match status" value="1"/>
</dbReference>
<dbReference type="eggNOG" id="COG2522">
    <property type="taxonomic scope" value="Bacteria"/>
</dbReference>
<dbReference type="Gene3D" id="1.10.10.10">
    <property type="entry name" value="Winged helix-like DNA-binding domain superfamily/Winged helix DNA-binding domain"/>
    <property type="match status" value="1"/>
</dbReference>
<name>U3GY74_9CORY</name>
<dbReference type="GeneID" id="78249771"/>
<gene>
    <name evidence="2" type="ORF">CARG_04940</name>
</gene>
<dbReference type="InterPro" id="IPR001387">
    <property type="entry name" value="Cro/C1-type_HTH"/>
</dbReference>
<evidence type="ECO:0000313" key="2">
    <source>
        <dbReference type="EMBL" id="AGU15126.1"/>
    </source>
</evidence>
<dbReference type="KEGG" id="caz:CARG_04940"/>
<accession>U3GY74</accession>
<feature type="domain" description="HTH cro/C1-type" evidence="1">
    <location>
        <begin position="137"/>
        <end position="158"/>
    </location>
</feature>